<dbReference type="PIRSF" id="PIRSF038991">
    <property type="entry name" value="Protein_AbrB"/>
    <property type="match status" value="1"/>
</dbReference>
<evidence type="ECO:0000313" key="2">
    <source>
        <dbReference type="EMBL" id="AHE53021.1"/>
    </source>
</evidence>
<feature type="transmembrane region" description="Helical" evidence="1">
    <location>
        <begin position="295"/>
        <end position="317"/>
    </location>
</feature>
<gene>
    <name evidence="2" type="ORF">NX02_06455</name>
</gene>
<feature type="transmembrane region" description="Helical" evidence="1">
    <location>
        <begin position="269"/>
        <end position="289"/>
    </location>
</feature>
<organism evidence="2 3">
    <name type="scientific">Sphingomonas sanxanigenens DSM 19645 = NX02</name>
    <dbReference type="NCBI Taxonomy" id="1123269"/>
    <lineage>
        <taxon>Bacteria</taxon>
        <taxon>Pseudomonadati</taxon>
        <taxon>Pseudomonadota</taxon>
        <taxon>Alphaproteobacteria</taxon>
        <taxon>Sphingomonadales</taxon>
        <taxon>Sphingomonadaceae</taxon>
        <taxon>Sphingomonas</taxon>
    </lineage>
</organism>
<dbReference type="Pfam" id="PF05145">
    <property type="entry name" value="AbrB"/>
    <property type="match status" value="1"/>
</dbReference>
<protein>
    <recommendedName>
        <fullName evidence="4">Monooxygenase</fullName>
    </recommendedName>
</protein>
<proteinExistence type="predicted"/>
<dbReference type="AlphaFoldDB" id="W0A7F9"/>
<sequence length="384" mass="39924">MPRCDAGYRADRIAGSFRAVRCGRPRRMMRRRVEKSGAPRVIARFVAALMLGAVGGALFTLVGSPLPWVLGSMTACAIASIAGLPVAAAAATRRPMAAIIGVVLGCSFHPGLFGLIGQSWLSLLLLPLFLAAAAMLCITWFRRVARFDPATAYFAGMPGGIAEMVIMGSERGADERSVAMIQGARIFLVVLVIPFLIRHFSGIAPNDGAAIGDITIPPDIDLLPWGGFSIVVGTLAARALRVPAWHLMGPMAVSATLHLSGVTDFRVPLWLLAAAQVGLGATIGCRFGGLSLAAFARILGLAAGSTLILLALTFAWAGAMSRISGLDPALLVLAYAPGGLAEMSMAALGLALEPGIVIVHHLVRIAAVIIGAPLAFRPSRNTAP</sequence>
<evidence type="ECO:0000256" key="1">
    <source>
        <dbReference type="SAM" id="Phobius"/>
    </source>
</evidence>
<dbReference type="STRING" id="1123269.NX02_06455"/>
<feature type="transmembrane region" description="Helical" evidence="1">
    <location>
        <begin position="177"/>
        <end position="197"/>
    </location>
</feature>
<dbReference type="InterPro" id="IPR017516">
    <property type="entry name" value="AbrB_dup"/>
</dbReference>
<dbReference type="InterPro" id="IPR007820">
    <property type="entry name" value="AbrB_fam"/>
</dbReference>
<dbReference type="eggNOG" id="COG3180">
    <property type="taxonomic scope" value="Bacteria"/>
</dbReference>
<keyword evidence="1" id="KW-0812">Transmembrane</keyword>
<feature type="transmembrane region" description="Helical" evidence="1">
    <location>
        <begin position="97"/>
        <end position="116"/>
    </location>
</feature>
<dbReference type="PANTHER" id="PTHR38457:SF1">
    <property type="entry name" value="REGULATOR ABRB-RELATED"/>
    <property type="match status" value="1"/>
</dbReference>
<keyword evidence="1" id="KW-1133">Transmembrane helix</keyword>
<feature type="transmembrane region" description="Helical" evidence="1">
    <location>
        <begin position="329"/>
        <end position="352"/>
    </location>
</feature>
<dbReference type="Proteomes" id="UP000018851">
    <property type="component" value="Chromosome"/>
</dbReference>
<dbReference type="HOGENOM" id="CLU_050210_2_1_5"/>
<feature type="transmembrane region" description="Helical" evidence="1">
    <location>
        <begin position="358"/>
        <end position="376"/>
    </location>
</feature>
<dbReference type="GO" id="GO:0010468">
    <property type="term" value="P:regulation of gene expression"/>
    <property type="evidence" value="ECO:0007669"/>
    <property type="project" value="InterPro"/>
</dbReference>
<dbReference type="KEGG" id="ssan:NX02_06455"/>
<name>W0A7F9_9SPHN</name>
<feature type="transmembrane region" description="Helical" evidence="1">
    <location>
        <begin position="41"/>
        <end position="62"/>
    </location>
</feature>
<reference evidence="2 3" key="1">
    <citation type="submission" date="2013-07" db="EMBL/GenBank/DDBJ databases">
        <title>Completed genome of Sphingomonas sanxanigenens NX02.</title>
        <authorList>
            <person name="Ma T."/>
            <person name="Huang H."/>
            <person name="Wu M."/>
            <person name="Li X."/>
            <person name="Li G."/>
        </authorList>
    </citation>
    <scope>NUCLEOTIDE SEQUENCE [LARGE SCALE GENOMIC DNA]</scope>
    <source>
        <strain evidence="2 3">NX02</strain>
    </source>
</reference>
<dbReference type="GO" id="GO:0016020">
    <property type="term" value="C:membrane"/>
    <property type="evidence" value="ECO:0007669"/>
    <property type="project" value="InterPro"/>
</dbReference>
<feature type="transmembrane region" description="Helical" evidence="1">
    <location>
        <begin position="122"/>
        <end position="141"/>
    </location>
</feature>
<dbReference type="PANTHER" id="PTHR38457">
    <property type="entry name" value="REGULATOR ABRB-RELATED"/>
    <property type="match status" value="1"/>
</dbReference>
<dbReference type="NCBIfam" id="TIGR03082">
    <property type="entry name" value="Gneg_AbrB_dup"/>
    <property type="match status" value="2"/>
</dbReference>
<dbReference type="PATRIC" id="fig|1123269.5.peg.1250"/>
<keyword evidence="1" id="KW-0472">Membrane</keyword>
<keyword evidence="3" id="KW-1185">Reference proteome</keyword>
<dbReference type="EMBL" id="CP006644">
    <property type="protein sequence ID" value="AHE53021.1"/>
    <property type="molecule type" value="Genomic_DNA"/>
</dbReference>
<evidence type="ECO:0008006" key="4">
    <source>
        <dbReference type="Google" id="ProtNLM"/>
    </source>
</evidence>
<accession>W0A7F9</accession>
<evidence type="ECO:0000313" key="3">
    <source>
        <dbReference type="Proteomes" id="UP000018851"/>
    </source>
</evidence>
<feature type="transmembrane region" description="Helical" evidence="1">
    <location>
        <begin position="68"/>
        <end position="90"/>
    </location>
</feature>